<dbReference type="InterPro" id="IPR012337">
    <property type="entry name" value="RNaseH-like_sf"/>
</dbReference>
<dbReference type="Gramene" id="GBG82473">
    <property type="protein sequence ID" value="GBG82473"/>
    <property type="gene ID" value="CBR_g34849"/>
</dbReference>
<dbReference type="Gene3D" id="3.30.420.10">
    <property type="entry name" value="Ribonuclease H-like superfamily/Ribonuclease H"/>
    <property type="match status" value="1"/>
</dbReference>
<dbReference type="SUPFAM" id="SSF53098">
    <property type="entry name" value="Ribonuclease H-like"/>
    <property type="match status" value="1"/>
</dbReference>
<dbReference type="InterPro" id="IPR036397">
    <property type="entry name" value="RNaseH_sf"/>
</dbReference>
<dbReference type="EMBL" id="BFEA01000408">
    <property type="protein sequence ID" value="GBG82473.1"/>
    <property type="molecule type" value="Genomic_DNA"/>
</dbReference>
<dbReference type="PANTHER" id="PTHR45835:SF99">
    <property type="entry name" value="CHROMO DOMAIN-CONTAINING PROTEIN-RELATED"/>
    <property type="match status" value="1"/>
</dbReference>
<sequence>MFDVAKKYVETCQFCQRDKPRTQAPLGLLKPLPIPAGPGQSVSMDFMDTLVTSKSGKRHIFVIIDRFTKYARLVAMPETSRTDYVIKLFKDNWERTIIVIFQTKDQTLGLSLREQLIHIYEDGWYRDPARNPSAKSGKTHGEGPNVMSYVARSLEIARWMTNVGAAEIPCRGGSFKVLFKPWMMGAKLDDMRNQEQASRFRLIALLVPLVAMFTLQIDRPTSPVGKVLKMHPSDKKEDEPSLGNVKIDCESGVRDSYRDWIYVRSKDGADLEIRIAT</sequence>
<name>A0A388LJQ2_CHABU</name>
<evidence type="ECO:0008006" key="3">
    <source>
        <dbReference type="Google" id="ProtNLM"/>
    </source>
</evidence>
<dbReference type="GO" id="GO:0003676">
    <property type="term" value="F:nucleic acid binding"/>
    <property type="evidence" value="ECO:0007669"/>
    <property type="project" value="InterPro"/>
</dbReference>
<evidence type="ECO:0000313" key="2">
    <source>
        <dbReference type="Proteomes" id="UP000265515"/>
    </source>
</evidence>
<gene>
    <name evidence="1" type="ORF">CBR_g34849</name>
</gene>
<accession>A0A388LJQ2</accession>
<dbReference type="Proteomes" id="UP000265515">
    <property type="component" value="Unassembled WGS sequence"/>
</dbReference>
<protein>
    <recommendedName>
        <fullName evidence="3">Integrase catalytic domain-containing protein</fullName>
    </recommendedName>
</protein>
<dbReference type="AlphaFoldDB" id="A0A388LJQ2"/>
<evidence type="ECO:0000313" key="1">
    <source>
        <dbReference type="EMBL" id="GBG82473.1"/>
    </source>
</evidence>
<comment type="caution">
    <text evidence="1">The sequence shown here is derived from an EMBL/GenBank/DDBJ whole genome shotgun (WGS) entry which is preliminary data.</text>
</comment>
<reference evidence="1 2" key="1">
    <citation type="journal article" date="2018" name="Cell">
        <title>The Chara Genome: Secondary Complexity and Implications for Plant Terrestrialization.</title>
        <authorList>
            <person name="Nishiyama T."/>
            <person name="Sakayama H."/>
            <person name="Vries J.D."/>
            <person name="Buschmann H."/>
            <person name="Saint-Marcoux D."/>
            <person name="Ullrich K.K."/>
            <person name="Haas F.B."/>
            <person name="Vanderstraeten L."/>
            <person name="Becker D."/>
            <person name="Lang D."/>
            <person name="Vosolsobe S."/>
            <person name="Rombauts S."/>
            <person name="Wilhelmsson P.K.I."/>
            <person name="Janitza P."/>
            <person name="Kern R."/>
            <person name="Heyl A."/>
            <person name="Rumpler F."/>
            <person name="Villalobos L.I.A.C."/>
            <person name="Clay J.M."/>
            <person name="Skokan R."/>
            <person name="Toyoda A."/>
            <person name="Suzuki Y."/>
            <person name="Kagoshima H."/>
            <person name="Schijlen E."/>
            <person name="Tajeshwar N."/>
            <person name="Catarino B."/>
            <person name="Hetherington A.J."/>
            <person name="Saltykova A."/>
            <person name="Bonnot C."/>
            <person name="Breuninger H."/>
            <person name="Symeonidi A."/>
            <person name="Radhakrishnan G.V."/>
            <person name="Van Nieuwerburgh F."/>
            <person name="Deforce D."/>
            <person name="Chang C."/>
            <person name="Karol K.G."/>
            <person name="Hedrich R."/>
            <person name="Ulvskov P."/>
            <person name="Glockner G."/>
            <person name="Delwiche C.F."/>
            <person name="Petrasek J."/>
            <person name="Van de Peer Y."/>
            <person name="Friml J."/>
            <person name="Beilby M."/>
            <person name="Dolan L."/>
            <person name="Kohara Y."/>
            <person name="Sugano S."/>
            <person name="Fujiyama A."/>
            <person name="Delaux P.-M."/>
            <person name="Quint M."/>
            <person name="TheiBen G."/>
            <person name="Hagemann M."/>
            <person name="Harholt J."/>
            <person name="Dunand C."/>
            <person name="Zachgo S."/>
            <person name="Langdale J."/>
            <person name="Maumus F."/>
            <person name="Straeten D.V.D."/>
            <person name="Gould S.B."/>
            <person name="Rensing S.A."/>
        </authorList>
    </citation>
    <scope>NUCLEOTIDE SEQUENCE [LARGE SCALE GENOMIC DNA]</scope>
    <source>
        <strain evidence="1 2">S276</strain>
    </source>
</reference>
<organism evidence="1 2">
    <name type="scientific">Chara braunii</name>
    <name type="common">Braun's stonewort</name>
    <dbReference type="NCBI Taxonomy" id="69332"/>
    <lineage>
        <taxon>Eukaryota</taxon>
        <taxon>Viridiplantae</taxon>
        <taxon>Streptophyta</taxon>
        <taxon>Charophyceae</taxon>
        <taxon>Charales</taxon>
        <taxon>Characeae</taxon>
        <taxon>Chara</taxon>
    </lineage>
</organism>
<proteinExistence type="predicted"/>
<keyword evidence="2" id="KW-1185">Reference proteome</keyword>
<dbReference type="PANTHER" id="PTHR45835">
    <property type="entry name" value="YALI0A06105P"/>
    <property type="match status" value="1"/>
</dbReference>